<proteinExistence type="predicted"/>
<keyword evidence="2" id="KW-1185">Reference proteome</keyword>
<dbReference type="AlphaFoldDB" id="A0AAP0X322"/>
<gene>
    <name evidence="1" type="ORF">L1049_019467</name>
</gene>
<accession>A0AAP0X322</accession>
<evidence type="ECO:0000313" key="2">
    <source>
        <dbReference type="Proteomes" id="UP001415857"/>
    </source>
</evidence>
<dbReference type="Proteomes" id="UP001415857">
    <property type="component" value="Unassembled WGS sequence"/>
</dbReference>
<dbReference type="EMBL" id="JBBPBK010000001">
    <property type="protein sequence ID" value="KAK9291519.1"/>
    <property type="molecule type" value="Genomic_DNA"/>
</dbReference>
<comment type="caution">
    <text evidence="1">The sequence shown here is derived from an EMBL/GenBank/DDBJ whole genome shotgun (WGS) entry which is preliminary data.</text>
</comment>
<organism evidence="1 2">
    <name type="scientific">Liquidambar formosana</name>
    <name type="common">Formosan gum</name>
    <dbReference type="NCBI Taxonomy" id="63359"/>
    <lineage>
        <taxon>Eukaryota</taxon>
        <taxon>Viridiplantae</taxon>
        <taxon>Streptophyta</taxon>
        <taxon>Embryophyta</taxon>
        <taxon>Tracheophyta</taxon>
        <taxon>Spermatophyta</taxon>
        <taxon>Magnoliopsida</taxon>
        <taxon>eudicotyledons</taxon>
        <taxon>Gunneridae</taxon>
        <taxon>Pentapetalae</taxon>
        <taxon>Saxifragales</taxon>
        <taxon>Altingiaceae</taxon>
        <taxon>Liquidambar</taxon>
    </lineage>
</organism>
<sequence length="101" mass="11777">MQEAVFFWLQKLGHKWEKLIWLVEPPTEEEHEEVIERQQSKRPVSIMRRTILAMDTASLKRVREKGWFDGDCGFGLVVYVVGRVFGFLRIKVGGASWALDL</sequence>
<protein>
    <submittedName>
        <fullName evidence="1">Uncharacterized protein</fullName>
    </submittedName>
</protein>
<reference evidence="1 2" key="1">
    <citation type="journal article" date="2024" name="Plant J.">
        <title>Genome sequences and population genomics reveal climatic adaptation and genomic divergence between two closely related sweetgum species.</title>
        <authorList>
            <person name="Xu W.Q."/>
            <person name="Ren C.Q."/>
            <person name="Zhang X.Y."/>
            <person name="Comes H.P."/>
            <person name="Liu X.H."/>
            <person name="Li Y.G."/>
            <person name="Kettle C.J."/>
            <person name="Jalonen R."/>
            <person name="Gaisberger H."/>
            <person name="Ma Y.Z."/>
            <person name="Qiu Y.X."/>
        </authorList>
    </citation>
    <scope>NUCLEOTIDE SEQUENCE [LARGE SCALE GENOMIC DNA]</scope>
    <source>
        <strain evidence="1">Hangzhou</strain>
    </source>
</reference>
<evidence type="ECO:0000313" key="1">
    <source>
        <dbReference type="EMBL" id="KAK9291519.1"/>
    </source>
</evidence>
<name>A0AAP0X322_LIQFO</name>